<keyword evidence="5" id="KW-0408">Iron</keyword>
<dbReference type="EMBL" id="CP058909">
    <property type="protein sequence ID" value="QLH84168.1"/>
    <property type="molecule type" value="Genomic_DNA"/>
</dbReference>
<keyword evidence="10" id="KW-1185">Reference proteome</keyword>
<evidence type="ECO:0000259" key="8">
    <source>
        <dbReference type="Pfam" id="PF03167"/>
    </source>
</evidence>
<dbReference type="RefSeq" id="WP_179919263.1">
    <property type="nucleotide sequence ID" value="NZ_CP058909.1"/>
</dbReference>
<dbReference type="InterPro" id="IPR051536">
    <property type="entry name" value="UDG_Type-4/5"/>
</dbReference>
<accession>A0A7D5T7I6</accession>
<proteinExistence type="predicted"/>
<keyword evidence="1" id="KW-0004">4Fe-4S</keyword>
<dbReference type="KEGG" id="hpel:HZS54_22130"/>
<evidence type="ECO:0000313" key="10">
    <source>
        <dbReference type="Proteomes" id="UP000509346"/>
    </source>
</evidence>
<feature type="domain" description="Uracil-DNA glycosylase-like" evidence="8">
    <location>
        <begin position="24"/>
        <end position="170"/>
    </location>
</feature>
<dbReference type="PANTHER" id="PTHR33693:SF1">
    <property type="entry name" value="TYPE-4 URACIL-DNA GLYCOSYLASE"/>
    <property type="match status" value="1"/>
</dbReference>
<keyword evidence="3" id="KW-0227">DNA damage</keyword>
<evidence type="ECO:0000256" key="1">
    <source>
        <dbReference type="ARBA" id="ARBA00022485"/>
    </source>
</evidence>
<dbReference type="GO" id="GO:0097506">
    <property type="term" value="F:deaminated base DNA N-glycosylase activity"/>
    <property type="evidence" value="ECO:0007669"/>
    <property type="project" value="UniProtKB-ARBA"/>
</dbReference>
<dbReference type="AlphaFoldDB" id="A0A7D5T7I6"/>
<evidence type="ECO:0000256" key="2">
    <source>
        <dbReference type="ARBA" id="ARBA00022723"/>
    </source>
</evidence>
<dbReference type="PANTHER" id="PTHR33693">
    <property type="entry name" value="TYPE-5 URACIL-DNA GLYCOSYLASE"/>
    <property type="match status" value="1"/>
</dbReference>
<keyword evidence="7" id="KW-0234">DNA repair</keyword>
<organism evidence="9 10">
    <name type="scientific">Halosimplex pelagicum</name>
    <dbReference type="NCBI Taxonomy" id="869886"/>
    <lineage>
        <taxon>Archaea</taxon>
        <taxon>Methanobacteriati</taxon>
        <taxon>Methanobacteriota</taxon>
        <taxon>Stenosarchaea group</taxon>
        <taxon>Halobacteria</taxon>
        <taxon>Halobacteriales</taxon>
        <taxon>Haloarculaceae</taxon>
        <taxon>Halosimplex</taxon>
    </lineage>
</organism>
<dbReference type="Proteomes" id="UP000509346">
    <property type="component" value="Chromosome"/>
</dbReference>
<dbReference type="Gene3D" id="3.40.470.10">
    <property type="entry name" value="Uracil-DNA glycosylase-like domain"/>
    <property type="match status" value="1"/>
</dbReference>
<keyword evidence="6" id="KW-0411">Iron-sulfur</keyword>
<dbReference type="GO" id="GO:0051539">
    <property type="term" value="F:4 iron, 4 sulfur cluster binding"/>
    <property type="evidence" value="ECO:0007669"/>
    <property type="project" value="UniProtKB-KW"/>
</dbReference>
<keyword evidence="2" id="KW-0479">Metal-binding</keyword>
<protein>
    <submittedName>
        <fullName evidence="9">Uracil-DNA glycosylase</fullName>
    </submittedName>
</protein>
<evidence type="ECO:0000256" key="4">
    <source>
        <dbReference type="ARBA" id="ARBA00022801"/>
    </source>
</evidence>
<sequence>MKNVTARQSNPFGFSPPCEPFVAGYGDVNADFHVIGDHPGVHGGAESGYPFTEFDASERLQRALAEGGLLAETGAPPVVEKTYFSYLYPCVPEGVPSAQDYADLENIFDSEIRAITAHVLLPVGERATRHVFANMTARPPEEVDLDAQHATEIPGSGWLVVPLKDPAQWSGEDERALVEALVELRQRDYVRRADLGRFLPDDDPYMVR</sequence>
<dbReference type="GeneID" id="56085349"/>
<dbReference type="GO" id="GO:0006281">
    <property type="term" value="P:DNA repair"/>
    <property type="evidence" value="ECO:0007669"/>
    <property type="project" value="UniProtKB-KW"/>
</dbReference>
<evidence type="ECO:0000256" key="5">
    <source>
        <dbReference type="ARBA" id="ARBA00023004"/>
    </source>
</evidence>
<evidence type="ECO:0000256" key="3">
    <source>
        <dbReference type="ARBA" id="ARBA00022763"/>
    </source>
</evidence>
<dbReference type="Pfam" id="PF03167">
    <property type="entry name" value="UDG"/>
    <property type="match status" value="1"/>
</dbReference>
<dbReference type="GO" id="GO:0046872">
    <property type="term" value="F:metal ion binding"/>
    <property type="evidence" value="ECO:0007669"/>
    <property type="project" value="UniProtKB-KW"/>
</dbReference>
<keyword evidence="4" id="KW-0378">Hydrolase</keyword>
<dbReference type="OrthoDB" id="195170at2157"/>
<evidence type="ECO:0000256" key="7">
    <source>
        <dbReference type="ARBA" id="ARBA00023204"/>
    </source>
</evidence>
<dbReference type="InterPro" id="IPR005122">
    <property type="entry name" value="Uracil-DNA_glycosylase-like"/>
</dbReference>
<evidence type="ECO:0000313" key="9">
    <source>
        <dbReference type="EMBL" id="QLH84168.1"/>
    </source>
</evidence>
<name>A0A7D5T7I6_9EURY</name>
<dbReference type="InterPro" id="IPR036895">
    <property type="entry name" value="Uracil-DNA_glycosylase-like_sf"/>
</dbReference>
<gene>
    <name evidence="9" type="ORF">HZS54_22130</name>
</gene>
<dbReference type="SUPFAM" id="SSF52141">
    <property type="entry name" value="Uracil-DNA glycosylase-like"/>
    <property type="match status" value="1"/>
</dbReference>
<evidence type="ECO:0000256" key="6">
    <source>
        <dbReference type="ARBA" id="ARBA00023014"/>
    </source>
</evidence>
<reference evidence="9 10" key="1">
    <citation type="submission" date="2020-07" db="EMBL/GenBank/DDBJ databases">
        <title>Halosimplex litoreum sp. nov. and Halosimplex rubrum sp. nov., isolated from different salt environments.</title>
        <authorList>
            <person name="Cui H."/>
        </authorList>
    </citation>
    <scope>NUCLEOTIDE SEQUENCE [LARGE SCALE GENOMIC DNA]</scope>
    <source>
        <strain evidence="9 10">R2</strain>
    </source>
</reference>